<sequence length="134" mass="14573">MPGMVELDELLTSMSPEIQEGEYVFCTVEGDYSDYVQLNPLACFREAEGLTLIVLAETAQQAELTFDARFRQITLTVHSSLEAVGLTAAVAEKLASYGISANVVAAYYHDHVFVQSEKAEAALSALKEFAQGMS</sequence>
<evidence type="ECO:0000259" key="1">
    <source>
        <dbReference type="Pfam" id="PF10000"/>
    </source>
</evidence>
<dbReference type="Gene3D" id="3.30.2130.10">
    <property type="entry name" value="VC0802-like"/>
    <property type="match status" value="1"/>
</dbReference>
<dbReference type="Proteomes" id="UP001500795">
    <property type="component" value="Unassembled WGS sequence"/>
</dbReference>
<dbReference type="PANTHER" id="PTHR39199">
    <property type="entry name" value="BLR5128 PROTEIN"/>
    <property type="match status" value="1"/>
</dbReference>
<protein>
    <submittedName>
        <fullName evidence="2">ACT domain-containing protein</fullName>
    </submittedName>
</protein>
<dbReference type="InterPro" id="IPR045865">
    <property type="entry name" value="ACT-like_dom_sf"/>
</dbReference>
<organism evidence="2 3">
    <name type="scientific">Zobellella aerophila</name>
    <dbReference type="NCBI Taxonomy" id="870480"/>
    <lineage>
        <taxon>Bacteria</taxon>
        <taxon>Pseudomonadati</taxon>
        <taxon>Pseudomonadota</taxon>
        <taxon>Gammaproteobacteria</taxon>
        <taxon>Aeromonadales</taxon>
        <taxon>Aeromonadaceae</taxon>
        <taxon>Zobellella</taxon>
    </lineage>
</organism>
<dbReference type="PANTHER" id="PTHR39199:SF1">
    <property type="entry name" value="BLR5128 PROTEIN"/>
    <property type="match status" value="1"/>
</dbReference>
<evidence type="ECO:0000313" key="3">
    <source>
        <dbReference type="Proteomes" id="UP001500795"/>
    </source>
</evidence>
<dbReference type="Pfam" id="PF10000">
    <property type="entry name" value="ACT_3"/>
    <property type="match status" value="1"/>
</dbReference>
<dbReference type="RefSeq" id="WP_344960170.1">
    <property type="nucleotide sequence ID" value="NZ_BAABCX010000009.1"/>
</dbReference>
<dbReference type="SUPFAM" id="SSF55021">
    <property type="entry name" value="ACT-like"/>
    <property type="match status" value="2"/>
</dbReference>
<evidence type="ECO:0000313" key="2">
    <source>
        <dbReference type="EMBL" id="GAA3551856.1"/>
    </source>
</evidence>
<proteinExistence type="predicted"/>
<comment type="caution">
    <text evidence="2">The sequence shown here is derived from an EMBL/GenBank/DDBJ whole genome shotgun (WGS) entry which is preliminary data.</text>
</comment>
<keyword evidence="3" id="KW-1185">Reference proteome</keyword>
<gene>
    <name evidence="2" type="ORF">GCM10022394_35150</name>
</gene>
<dbReference type="EMBL" id="BAABCX010000009">
    <property type="protein sequence ID" value="GAA3551856.1"/>
    <property type="molecule type" value="Genomic_DNA"/>
</dbReference>
<accession>A0ABP6WK58</accession>
<name>A0ABP6WK58_9GAMM</name>
<feature type="domain" description="DUF2241" evidence="1">
    <location>
        <begin position="2"/>
        <end position="71"/>
    </location>
</feature>
<reference evidence="3" key="1">
    <citation type="journal article" date="2019" name="Int. J. Syst. Evol. Microbiol.">
        <title>The Global Catalogue of Microorganisms (GCM) 10K type strain sequencing project: providing services to taxonomists for standard genome sequencing and annotation.</title>
        <authorList>
            <consortium name="The Broad Institute Genomics Platform"/>
            <consortium name="The Broad Institute Genome Sequencing Center for Infectious Disease"/>
            <person name="Wu L."/>
            <person name="Ma J."/>
        </authorList>
    </citation>
    <scope>NUCLEOTIDE SEQUENCE [LARGE SCALE GENOMIC DNA]</scope>
    <source>
        <strain evidence="3">JCM 17110</strain>
    </source>
</reference>
<dbReference type="InterPro" id="IPR018717">
    <property type="entry name" value="DUF2241"/>
</dbReference>